<keyword evidence="2" id="KW-0808">Transferase</keyword>
<dbReference type="GO" id="GO:0005737">
    <property type="term" value="C:cytoplasm"/>
    <property type="evidence" value="ECO:0007669"/>
    <property type="project" value="TreeGrafter"/>
</dbReference>
<gene>
    <name evidence="2" type="ORF">FHU37_001063</name>
</gene>
<accession>A0A852ZS67</accession>
<comment type="caution">
    <text evidence="2">The sequence shown here is derived from an EMBL/GenBank/DDBJ whole genome shotgun (WGS) entry which is preliminary data.</text>
</comment>
<organism evidence="2 3">
    <name type="scientific">Allostreptomyces psammosilenae</name>
    <dbReference type="NCBI Taxonomy" id="1892865"/>
    <lineage>
        <taxon>Bacteria</taxon>
        <taxon>Bacillati</taxon>
        <taxon>Actinomycetota</taxon>
        <taxon>Actinomycetes</taxon>
        <taxon>Kitasatosporales</taxon>
        <taxon>Streptomycetaceae</taxon>
        <taxon>Allostreptomyces</taxon>
    </lineage>
</organism>
<sequence length="200" mass="23094">MPLPDFPWETTRLTLRPFRPDDPDDLDDLHAYRSRPDVHRYLYTEPADRADSEANLRKKSRWTVVAENEPLVLAAEWRATGRVVGEVNLVLRSREHRQGEIGYVFHPDFHGRGFATEASRVMLAVAFDSLGLHRVCGRLDARNTASARVLERLGMRREAHLRENEWVKGEWTDEVVYAMLAREWAARRDPAEAPRQAEAP</sequence>
<keyword evidence="3" id="KW-1185">Reference proteome</keyword>
<dbReference type="RefSeq" id="WP_179813069.1">
    <property type="nucleotide sequence ID" value="NZ_JACBZD010000001.1"/>
</dbReference>
<dbReference type="PANTHER" id="PTHR43441:SF11">
    <property type="entry name" value="RIBOSOMAL-PROTEIN-SERINE ACETYLTRANSFERASE"/>
    <property type="match status" value="1"/>
</dbReference>
<dbReference type="Proteomes" id="UP000567795">
    <property type="component" value="Unassembled WGS sequence"/>
</dbReference>
<dbReference type="InterPro" id="IPR016181">
    <property type="entry name" value="Acyl_CoA_acyltransferase"/>
</dbReference>
<dbReference type="SUPFAM" id="SSF55729">
    <property type="entry name" value="Acyl-CoA N-acyltransferases (Nat)"/>
    <property type="match status" value="1"/>
</dbReference>
<reference evidence="2 3" key="1">
    <citation type="submission" date="2020-07" db="EMBL/GenBank/DDBJ databases">
        <title>Sequencing the genomes of 1000 actinobacteria strains.</title>
        <authorList>
            <person name="Klenk H.-P."/>
        </authorList>
    </citation>
    <scope>NUCLEOTIDE SEQUENCE [LARGE SCALE GENOMIC DNA]</scope>
    <source>
        <strain evidence="2 3">DSM 42178</strain>
    </source>
</reference>
<dbReference type="InterPro" id="IPR000182">
    <property type="entry name" value="GNAT_dom"/>
</dbReference>
<dbReference type="AlphaFoldDB" id="A0A852ZS67"/>
<name>A0A852ZS67_9ACTN</name>
<dbReference type="GO" id="GO:1990189">
    <property type="term" value="F:protein N-terminal-serine acetyltransferase activity"/>
    <property type="evidence" value="ECO:0007669"/>
    <property type="project" value="TreeGrafter"/>
</dbReference>
<dbReference type="GO" id="GO:0008999">
    <property type="term" value="F:protein-N-terminal-alanine acetyltransferase activity"/>
    <property type="evidence" value="ECO:0007669"/>
    <property type="project" value="TreeGrafter"/>
</dbReference>
<dbReference type="InterPro" id="IPR051908">
    <property type="entry name" value="Ribosomal_N-acetyltransferase"/>
</dbReference>
<dbReference type="EMBL" id="JACBZD010000001">
    <property type="protein sequence ID" value="NYI04120.1"/>
    <property type="molecule type" value="Genomic_DNA"/>
</dbReference>
<evidence type="ECO:0000259" key="1">
    <source>
        <dbReference type="PROSITE" id="PS51186"/>
    </source>
</evidence>
<dbReference type="PANTHER" id="PTHR43441">
    <property type="entry name" value="RIBOSOMAL-PROTEIN-SERINE ACETYLTRANSFERASE"/>
    <property type="match status" value="1"/>
</dbReference>
<dbReference type="Gene3D" id="3.40.630.30">
    <property type="match status" value="1"/>
</dbReference>
<dbReference type="PROSITE" id="PS51186">
    <property type="entry name" value="GNAT"/>
    <property type="match status" value="1"/>
</dbReference>
<evidence type="ECO:0000313" key="2">
    <source>
        <dbReference type="EMBL" id="NYI04120.1"/>
    </source>
</evidence>
<proteinExistence type="predicted"/>
<dbReference type="Pfam" id="PF13302">
    <property type="entry name" value="Acetyltransf_3"/>
    <property type="match status" value="1"/>
</dbReference>
<evidence type="ECO:0000313" key="3">
    <source>
        <dbReference type="Proteomes" id="UP000567795"/>
    </source>
</evidence>
<feature type="domain" description="N-acetyltransferase" evidence="1">
    <location>
        <begin position="13"/>
        <end position="182"/>
    </location>
</feature>
<protein>
    <submittedName>
        <fullName evidence="2">RimJ/RimL family protein N-acetyltransferase</fullName>
    </submittedName>
</protein>